<dbReference type="GO" id="GO:0016740">
    <property type="term" value="F:transferase activity"/>
    <property type="evidence" value="ECO:0007669"/>
    <property type="project" value="UniProtKB-KW"/>
</dbReference>
<dbReference type="Pfam" id="PF13522">
    <property type="entry name" value="GATase_6"/>
    <property type="match status" value="1"/>
</dbReference>
<evidence type="ECO:0000256" key="2">
    <source>
        <dbReference type="ARBA" id="ARBA00022962"/>
    </source>
</evidence>
<reference evidence="4" key="1">
    <citation type="submission" date="2018-05" db="EMBL/GenBank/DDBJ databases">
        <authorList>
            <person name="Lanie J.A."/>
            <person name="Ng W.-L."/>
            <person name="Kazmierczak K.M."/>
            <person name="Andrzejewski T.M."/>
            <person name="Davidsen T.M."/>
            <person name="Wayne K.J."/>
            <person name="Tettelin H."/>
            <person name="Glass J.I."/>
            <person name="Rusch D."/>
            <person name="Podicherti R."/>
            <person name="Tsui H.-C.T."/>
            <person name="Winkler M.E."/>
        </authorList>
    </citation>
    <scope>NUCLEOTIDE SEQUENCE</scope>
</reference>
<proteinExistence type="predicted"/>
<gene>
    <name evidence="4" type="ORF">METZ01_LOCUS503920</name>
</gene>
<name>A0A383E2M9_9ZZZZ</name>
<dbReference type="AlphaFoldDB" id="A0A383E2M9"/>
<dbReference type="PROSITE" id="PS51278">
    <property type="entry name" value="GATASE_TYPE_2"/>
    <property type="match status" value="1"/>
</dbReference>
<dbReference type="EMBL" id="UINC01222327">
    <property type="protein sequence ID" value="SVE51066.1"/>
    <property type="molecule type" value="Genomic_DNA"/>
</dbReference>
<dbReference type="Gene3D" id="3.60.20.10">
    <property type="entry name" value="Glutamine Phosphoribosylpyrophosphate, subunit 1, domain 1"/>
    <property type="match status" value="1"/>
</dbReference>
<organism evidence="4">
    <name type="scientific">marine metagenome</name>
    <dbReference type="NCBI Taxonomy" id="408172"/>
    <lineage>
        <taxon>unclassified sequences</taxon>
        <taxon>metagenomes</taxon>
        <taxon>ecological metagenomes</taxon>
    </lineage>
</organism>
<keyword evidence="1" id="KW-0808">Transferase</keyword>
<dbReference type="InterPro" id="IPR017932">
    <property type="entry name" value="GATase_2_dom"/>
</dbReference>
<feature type="domain" description="Glutamine amidotransferase type-2" evidence="3">
    <location>
        <begin position="1"/>
        <end position="210"/>
    </location>
</feature>
<sequence>HRGQDAAGIATCEQDKFHLRKQLGLVRDVFRDTHMISLRGSMGIGHLRYPTAGSQDRELAQPMYVNSPYGISISHNGNLTNKEEISTVLIEKNLRYLSTDSDSEVLLNVFAHELQRQGTSKPTEKEIFKAVKATHKRVRGAYAVIFMINGVGLVGLRDPFGIRPLIFGSRENDLLGPDYMMASESNVLDTLGFKVERDVNPGEAIFVSLDGEVYKEVCIENPVHTPCIFEYV</sequence>
<feature type="non-terminal residue" evidence="4">
    <location>
        <position position="232"/>
    </location>
</feature>
<evidence type="ECO:0000259" key="3">
    <source>
        <dbReference type="PROSITE" id="PS51278"/>
    </source>
</evidence>
<feature type="non-terminal residue" evidence="4">
    <location>
        <position position="1"/>
    </location>
</feature>
<dbReference type="PANTHER" id="PTHR11907">
    <property type="entry name" value="AMIDOPHOSPHORIBOSYLTRANSFERASE"/>
    <property type="match status" value="1"/>
</dbReference>
<dbReference type="InterPro" id="IPR029055">
    <property type="entry name" value="Ntn_hydrolases_N"/>
</dbReference>
<protein>
    <recommendedName>
        <fullName evidence="3">Glutamine amidotransferase type-2 domain-containing protein</fullName>
    </recommendedName>
</protein>
<keyword evidence="2" id="KW-0315">Glutamine amidotransferase</keyword>
<accession>A0A383E2M9</accession>
<evidence type="ECO:0000256" key="1">
    <source>
        <dbReference type="ARBA" id="ARBA00022679"/>
    </source>
</evidence>
<dbReference type="SUPFAM" id="SSF56235">
    <property type="entry name" value="N-terminal nucleophile aminohydrolases (Ntn hydrolases)"/>
    <property type="match status" value="1"/>
</dbReference>
<evidence type="ECO:0000313" key="4">
    <source>
        <dbReference type="EMBL" id="SVE51066.1"/>
    </source>
</evidence>